<name>A0AAE9LU60_9GAMM</name>
<gene>
    <name evidence="5" type="ORF">M5E07_07655</name>
</gene>
<evidence type="ECO:0000259" key="4">
    <source>
        <dbReference type="Pfam" id="PF05193"/>
    </source>
</evidence>
<dbReference type="Proteomes" id="UP001056716">
    <property type="component" value="Chromosome"/>
</dbReference>
<organism evidence="5 6">
    <name type="scientific">Acinetobacter tibetensis</name>
    <dbReference type="NCBI Taxonomy" id="2943497"/>
    <lineage>
        <taxon>Bacteria</taxon>
        <taxon>Pseudomonadati</taxon>
        <taxon>Pseudomonadota</taxon>
        <taxon>Gammaproteobacteria</taxon>
        <taxon>Moraxellales</taxon>
        <taxon>Moraxellaceae</taxon>
        <taxon>Acinetobacter</taxon>
    </lineage>
</organism>
<dbReference type="Gene3D" id="3.30.830.10">
    <property type="entry name" value="Metalloenzyme, LuxS/M16 peptidase-like"/>
    <property type="match status" value="2"/>
</dbReference>
<accession>A0AAE9LU60</accession>
<evidence type="ECO:0000256" key="1">
    <source>
        <dbReference type="SAM" id="MobiDB-lite"/>
    </source>
</evidence>
<dbReference type="PANTHER" id="PTHR11851:SF224">
    <property type="entry name" value="PROCESSING PROTEASE"/>
    <property type="match status" value="1"/>
</dbReference>
<feature type="chain" id="PRO_5042249956" evidence="2">
    <location>
        <begin position="21"/>
        <end position="542"/>
    </location>
</feature>
<dbReference type="Pfam" id="PF00675">
    <property type="entry name" value="Peptidase_M16"/>
    <property type="match status" value="1"/>
</dbReference>
<feature type="domain" description="Peptidase M16 C-terminal" evidence="4">
    <location>
        <begin position="224"/>
        <end position="398"/>
    </location>
</feature>
<protein>
    <submittedName>
        <fullName evidence="5">Insulinase family protein</fullName>
    </submittedName>
</protein>
<dbReference type="EMBL" id="CP098732">
    <property type="protein sequence ID" value="USE84654.1"/>
    <property type="molecule type" value="Genomic_DNA"/>
</dbReference>
<dbReference type="InterPro" id="IPR011765">
    <property type="entry name" value="Pept_M16_N"/>
</dbReference>
<reference evidence="5" key="1">
    <citation type="submission" date="2022-06" db="EMBL/GenBank/DDBJ databases">
        <title>Isolation, identification and characterization of iprodione-degrading strains in Lhasa, Tibet.</title>
        <authorList>
            <person name="Pan H."/>
        </authorList>
    </citation>
    <scope>NUCLEOTIDE SEQUENCE</scope>
    <source>
        <strain evidence="5">Y-23</strain>
    </source>
</reference>
<feature type="region of interest" description="Disordered" evidence="1">
    <location>
        <begin position="487"/>
        <end position="516"/>
    </location>
</feature>
<dbReference type="AlphaFoldDB" id="A0AAE9LU60"/>
<evidence type="ECO:0000313" key="6">
    <source>
        <dbReference type="Proteomes" id="UP001056716"/>
    </source>
</evidence>
<feature type="compositionally biased region" description="Low complexity" evidence="1">
    <location>
        <begin position="487"/>
        <end position="496"/>
    </location>
</feature>
<proteinExistence type="predicted"/>
<dbReference type="RefSeq" id="WP_252223470.1">
    <property type="nucleotide sequence ID" value="NZ_CP098732.1"/>
</dbReference>
<dbReference type="Pfam" id="PF05193">
    <property type="entry name" value="Peptidase_M16_C"/>
    <property type="match status" value="1"/>
</dbReference>
<dbReference type="KEGG" id="atz:M5E07_07655"/>
<dbReference type="GO" id="GO:0046872">
    <property type="term" value="F:metal ion binding"/>
    <property type="evidence" value="ECO:0007669"/>
    <property type="project" value="InterPro"/>
</dbReference>
<dbReference type="SUPFAM" id="SSF63411">
    <property type="entry name" value="LuxS/MPP-like metallohydrolase"/>
    <property type="match status" value="2"/>
</dbReference>
<keyword evidence="2" id="KW-0732">Signal</keyword>
<keyword evidence="6" id="KW-1185">Reference proteome</keyword>
<evidence type="ECO:0000256" key="2">
    <source>
        <dbReference type="SAM" id="SignalP"/>
    </source>
</evidence>
<feature type="domain" description="Peptidase M16 N-terminal" evidence="3">
    <location>
        <begin position="75"/>
        <end position="217"/>
    </location>
</feature>
<evidence type="ECO:0000259" key="3">
    <source>
        <dbReference type="Pfam" id="PF00675"/>
    </source>
</evidence>
<dbReference type="InterPro" id="IPR007863">
    <property type="entry name" value="Peptidase_M16_C"/>
</dbReference>
<dbReference type="PANTHER" id="PTHR11851">
    <property type="entry name" value="METALLOPROTEASE"/>
    <property type="match status" value="1"/>
</dbReference>
<dbReference type="InterPro" id="IPR050361">
    <property type="entry name" value="MPP/UQCRC_Complex"/>
</dbReference>
<feature type="signal peptide" evidence="2">
    <location>
        <begin position="1"/>
        <end position="20"/>
    </location>
</feature>
<dbReference type="InterPro" id="IPR011249">
    <property type="entry name" value="Metalloenz_LuxS/M16"/>
</dbReference>
<sequence length="542" mass="61107">MWKFHLCIITSFLFLPASFAEVIQNTETTNEFSSISRLQSLKNIQENPHQTAPFVHELNNRFHVRSLFVESQTLPIIDIQLTFNAGSARDSEIGTNLYGLSNMAAQLMDEGTTNYTAQEIISTFESVGAKFSVAAYRDMFIIKLRTLSDPEKLQPAVAMMLEVLNHSTFKTPSIDLMLSNTAVGQKQLKENPDRMKNIVFYRTLYGKHPYAEPVTGTQASIKRITPENLIEFRKRFLVRNNLNIAITGQLNPKDALKLSEKIAKQLPEGSKAKPLPTPIMRTDFNIRHIPYASSQAHIVMGEIGTTREDPDYLALQVANRIFGTGGFNSILNQELRVKRGLTYGAYSNFNFMQAAGPFSLGYSTEQENLSESIQIAHQALVNFIHTSIDEQQLEQAKLGMIRAFPTHYSSNATINAQLGAMGFYHLPADYLNRYSEKLNELTTIQVQNAIRKHLHPDRLTLVIFSKNLDKSTLEHILQENLNTSKKLATPKTTLPKMGEQYHPPKEEAPLPDSSLYDMPASISSNDLWSPDAYTKVDLPYLE</sequence>
<evidence type="ECO:0000313" key="5">
    <source>
        <dbReference type="EMBL" id="USE84654.1"/>
    </source>
</evidence>